<dbReference type="InterPro" id="IPR015421">
    <property type="entry name" value="PyrdxlP-dep_Trfase_major"/>
</dbReference>
<evidence type="ECO:0000256" key="2">
    <source>
        <dbReference type="ARBA" id="ARBA00013187"/>
    </source>
</evidence>
<keyword evidence="10" id="KW-1185">Reference proteome</keyword>
<dbReference type="InterPro" id="IPR015424">
    <property type="entry name" value="PyrdxlP-dep_Trfase"/>
</dbReference>
<dbReference type="RefSeq" id="WP_067870609.1">
    <property type="nucleotide sequence ID" value="NZ_JAAXOP010000003.1"/>
</dbReference>
<dbReference type="GO" id="GO:0008710">
    <property type="term" value="F:8-amino-7-oxononanoate synthase activity"/>
    <property type="evidence" value="ECO:0007669"/>
    <property type="project" value="UniProtKB-EC"/>
</dbReference>
<comment type="similarity">
    <text evidence="6">Belongs to the class-II pyridoxal-phosphate-dependent aminotransferase family.</text>
</comment>
<dbReference type="EC" id="2.3.1.47" evidence="2"/>
<evidence type="ECO:0000256" key="4">
    <source>
        <dbReference type="ARBA" id="ARBA00022898"/>
    </source>
</evidence>
<gene>
    <name evidence="9" type="ORF">HGA08_07370</name>
</gene>
<comment type="caution">
    <text evidence="9">The sequence shown here is derived from an EMBL/GenBank/DDBJ whole genome shotgun (WGS) entry which is preliminary data.</text>
</comment>
<dbReference type="GO" id="GO:0008483">
    <property type="term" value="F:transaminase activity"/>
    <property type="evidence" value="ECO:0007669"/>
    <property type="project" value="UniProtKB-KW"/>
</dbReference>
<feature type="domain" description="Aminotransferase class I/classII large" evidence="8">
    <location>
        <begin position="113"/>
        <end position="455"/>
    </location>
</feature>
<dbReference type="InterPro" id="IPR004839">
    <property type="entry name" value="Aminotransferase_I/II_large"/>
</dbReference>
<dbReference type="InterPro" id="IPR015422">
    <property type="entry name" value="PyrdxlP-dep_Trfase_small"/>
</dbReference>
<accession>A0A846Y0E6</accession>
<dbReference type="InterPro" id="IPR001917">
    <property type="entry name" value="Aminotrans_II_pyridoxalP_BS"/>
</dbReference>
<evidence type="ECO:0000259" key="8">
    <source>
        <dbReference type="Pfam" id="PF00155"/>
    </source>
</evidence>
<dbReference type="Gene3D" id="3.40.640.10">
    <property type="entry name" value="Type I PLP-dependent aspartate aminotransferase-like (Major domain)"/>
    <property type="match status" value="1"/>
</dbReference>
<organism evidence="9 10">
    <name type="scientific">Nocardia vermiculata</name>
    <dbReference type="NCBI Taxonomy" id="257274"/>
    <lineage>
        <taxon>Bacteria</taxon>
        <taxon>Bacillati</taxon>
        <taxon>Actinomycetota</taxon>
        <taxon>Actinomycetes</taxon>
        <taxon>Mycobacteriales</taxon>
        <taxon>Nocardiaceae</taxon>
        <taxon>Nocardia</taxon>
    </lineage>
</organism>
<evidence type="ECO:0000313" key="9">
    <source>
        <dbReference type="EMBL" id="NKY50029.1"/>
    </source>
</evidence>
<evidence type="ECO:0000256" key="5">
    <source>
        <dbReference type="ARBA" id="ARBA00047715"/>
    </source>
</evidence>
<dbReference type="PANTHER" id="PTHR13693">
    <property type="entry name" value="CLASS II AMINOTRANSFERASE/8-AMINO-7-OXONONANOATE SYNTHASE"/>
    <property type="match status" value="1"/>
</dbReference>
<name>A0A846Y0E6_9NOCA</name>
<evidence type="ECO:0000256" key="1">
    <source>
        <dbReference type="ARBA" id="ARBA00001933"/>
    </source>
</evidence>
<comment type="cofactor">
    <cofactor evidence="1 6">
        <name>pyridoxal 5'-phosphate</name>
        <dbReference type="ChEBI" id="CHEBI:597326"/>
    </cofactor>
</comment>
<evidence type="ECO:0000256" key="6">
    <source>
        <dbReference type="RuleBase" id="RU003693"/>
    </source>
</evidence>
<feature type="compositionally biased region" description="Low complexity" evidence="7">
    <location>
        <begin position="39"/>
        <end position="53"/>
    </location>
</feature>
<feature type="compositionally biased region" description="Basic and acidic residues" evidence="7">
    <location>
        <begin position="1"/>
        <end position="10"/>
    </location>
</feature>
<protein>
    <recommendedName>
        <fullName evidence="2">8-amino-7-oxononanoate synthase</fullName>
        <ecNumber evidence="2">2.3.1.47</ecNumber>
    </recommendedName>
</protein>
<keyword evidence="3 9" id="KW-0808">Transferase</keyword>
<dbReference type="AlphaFoldDB" id="A0A846Y0E6"/>
<evidence type="ECO:0000256" key="3">
    <source>
        <dbReference type="ARBA" id="ARBA00022679"/>
    </source>
</evidence>
<evidence type="ECO:0000313" key="10">
    <source>
        <dbReference type="Proteomes" id="UP000565711"/>
    </source>
</evidence>
<dbReference type="SUPFAM" id="SSF53383">
    <property type="entry name" value="PLP-dependent transferases"/>
    <property type="match status" value="1"/>
</dbReference>
<feature type="compositionally biased region" description="Low complexity" evidence="7">
    <location>
        <begin position="22"/>
        <end position="31"/>
    </location>
</feature>
<evidence type="ECO:0000256" key="7">
    <source>
        <dbReference type="SAM" id="MobiDB-lite"/>
    </source>
</evidence>
<sequence>MSDSARDLARKLLAGTATGPQPGVTGPAAGASGTGTGRPAGSRPAPVSTGAERTPARPRRGPGRQFADHPEVAAMVHKRAAIEAVHESAGMANPMFLVRESPNDTVIRWQGRELLNFSAYNYLGLGNHPEVVQAAKDALDDYGASASASRIVAGEIPLYAELEHRLAALYDVGDAMVTTSGYLTNAGVIGFLLGGEDVAICDALIHGSVVSGVQWSGARRLNFRHNDPDSLRSVLRMSRGSFDRALVVIEGHYSMDGTIGRVDELAAVAREFDCAVMVDEAHSLGVFGDRGHGIREHYAMAGDAVDIWMGTLSKALGSCGGFIAADADLIAAMKASAPGVAMLTGAPAPATIGAARAALDILEAEPERLRALWSNAEHFHRLLTERGLDLGISQATPICPVIVAGEMRAGYVAATLLQRGIYAGAISAPAVPAGQERLRFFLTSEHTPDQLEFTADQLAEVIESARRIPDLTVTG</sequence>
<dbReference type="EMBL" id="JAAXOP010000003">
    <property type="protein sequence ID" value="NKY50029.1"/>
    <property type="molecule type" value="Genomic_DNA"/>
</dbReference>
<comment type="catalytic activity">
    <reaction evidence="5">
        <text>6-carboxyhexanoyl-[ACP] + L-alanine + H(+) = (8S)-8-amino-7-oxononanoate + holo-[ACP] + CO2</text>
        <dbReference type="Rhea" id="RHEA:42288"/>
        <dbReference type="Rhea" id="RHEA-COMP:9685"/>
        <dbReference type="Rhea" id="RHEA-COMP:9955"/>
        <dbReference type="ChEBI" id="CHEBI:15378"/>
        <dbReference type="ChEBI" id="CHEBI:16526"/>
        <dbReference type="ChEBI" id="CHEBI:57972"/>
        <dbReference type="ChEBI" id="CHEBI:64479"/>
        <dbReference type="ChEBI" id="CHEBI:78846"/>
        <dbReference type="ChEBI" id="CHEBI:149468"/>
        <dbReference type="EC" id="2.3.1.47"/>
    </reaction>
</comment>
<dbReference type="Gene3D" id="3.90.1150.10">
    <property type="entry name" value="Aspartate Aminotransferase, domain 1"/>
    <property type="match status" value="1"/>
</dbReference>
<dbReference type="Pfam" id="PF00155">
    <property type="entry name" value="Aminotran_1_2"/>
    <property type="match status" value="1"/>
</dbReference>
<feature type="region of interest" description="Disordered" evidence="7">
    <location>
        <begin position="1"/>
        <end position="67"/>
    </location>
</feature>
<dbReference type="GO" id="GO:0030170">
    <property type="term" value="F:pyridoxal phosphate binding"/>
    <property type="evidence" value="ECO:0007669"/>
    <property type="project" value="InterPro"/>
</dbReference>
<reference evidence="9 10" key="1">
    <citation type="submission" date="2020-04" db="EMBL/GenBank/DDBJ databases">
        <title>MicrobeNet Type strains.</title>
        <authorList>
            <person name="Nicholson A.C."/>
        </authorList>
    </citation>
    <scope>NUCLEOTIDE SEQUENCE [LARGE SCALE GENOMIC DNA]</scope>
    <source>
        <strain evidence="9 10">JCM 12354</strain>
    </source>
</reference>
<dbReference type="PROSITE" id="PS00599">
    <property type="entry name" value="AA_TRANSFER_CLASS_2"/>
    <property type="match status" value="1"/>
</dbReference>
<keyword evidence="9" id="KW-0032">Aminotransferase</keyword>
<keyword evidence="4 6" id="KW-0663">Pyridoxal phosphate</keyword>
<dbReference type="Proteomes" id="UP000565711">
    <property type="component" value="Unassembled WGS sequence"/>
</dbReference>
<proteinExistence type="inferred from homology"/>
<dbReference type="InterPro" id="IPR050087">
    <property type="entry name" value="AON_synthase_class-II"/>
</dbReference>